<dbReference type="PANTHER" id="PTHR33144">
    <property type="entry name" value="OS10G0409366 PROTEIN-RELATED"/>
    <property type="match status" value="1"/>
</dbReference>
<accession>A0AAV1E2X4</accession>
<evidence type="ECO:0000313" key="2">
    <source>
        <dbReference type="EMBL" id="CAI9114593.1"/>
    </source>
</evidence>
<evidence type="ECO:0000313" key="3">
    <source>
        <dbReference type="Proteomes" id="UP001161247"/>
    </source>
</evidence>
<evidence type="ECO:0000256" key="1">
    <source>
        <dbReference type="SAM" id="MobiDB-lite"/>
    </source>
</evidence>
<feature type="compositionally biased region" description="Low complexity" evidence="1">
    <location>
        <begin position="60"/>
        <end position="69"/>
    </location>
</feature>
<gene>
    <name evidence="2" type="ORF">OLC1_LOCUS21297</name>
</gene>
<feature type="compositionally biased region" description="Basic and acidic residues" evidence="1">
    <location>
        <begin position="71"/>
        <end position="95"/>
    </location>
</feature>
<sequence length="377" mass="42365">MSHRPKKSQRLVCSMLDLVHNHQHEGTTSRSQMQDATINGSDRSPMQDATINGSNDHESASNTDSDSSSHTFEDDNRDSDHESHESSDDSHEKGAIQRGQTKPKFQWGTGNIMILELNENNQVVGVMASEFATQLGVLAREGHKLPLTYVDWRMMPKKSNKDDVWDEVKISEEKGRKPNKLELFLESREAKKGQPLDEFTANVIATLKELKGKLPEEMQNDAAANDKIFDDVIGKESKGCLSCCNVSSKNEKLFASQEKFDQAVNERVTCIKKDMKIAMEHEISEIAAKMKAECLTEMKQMLHDHNLSFGNPSTEIQECPIAHRELAFNELSQGILHSSSICPRNEPTEMSKEANKSENESHVIRSDATSPKVYIHL</sequence>
<dbReference type="PANTHER" id="PTHR33144:SF25">
    <property type="entry name" value="DUF4216 DOMAIN-CONTAINING PROTEIN"/>
    <property type="match status" value="1"/>
</dbReference>
<organism evidence="2 3">
    <name type="scientific">Oldenlandia corymbosa var. corymbosa</name>
    <dbReference type="NCBI Taxonomy" id="529605"/>
    <lineage>
        <taxon>Eukaryota</taxon>
        <taxon>Viridiplantae</taxon>
        <taxon>Streptophyta</taxon>
        <taxon>Embryophyta</taxon>
        <taxon>Tracheophyta</taxon>
        <taxon>Spermatophyta</taxon>
        <taxon>Magnoliopsida</taxon>
        <taxon>eudicotyledons</taxon>
        <taxon>Gunneridae</taxon>
        <taxon>Pentapetalae</taxon>
        <taxon>asterids</taxon>
        <taxon>lamiids</taxon>
        <taxon>Gentianales</taxon>
        <taxon>Rubiaceae</taxon>
        <taxon>Rubioideae</taxon>
        <taxon>Spermacoceae</taxon>
        <taxon>Hedyotis-Oldenlandia complex</taxon>
        <taxon>Oldenlandia</taxon>
    </lineage>
</organism>
<dbReference type="EMBL" id="OX459125">
    <property type="protein sequence ID" value="CAI9114593.1"/>
    <property type="molecule type" value="Genomic_DNA"/>
</dbReference>
<feature type="compositionally biased region" description="Polar residues" evidence="1">
    <location>
        <begin position="28"/>
        <end position="54"/>
    </location>
</feature>
<dbReference type="InterPro" id="IPR004252">
    <property type="entry name" value="Probable_transposase_24"/>
</dbReference>
<reference evidence="2" key="1">
    <citation type="submission" date="2023-03" db="EMBL/GenBank/DDBJ databases">
        <authorList>
            <person name="Julca I."/>
        </authorList>
    </citation>
    <scope>NUCLEOTIDE SEQUENCE</scope>
</reference>
<name>A0AAV1E2X4_OLDCO</name>
<dbReference type="Pfam" id="PF03004">
    <property type="entry name" value="Transposase_24"/>
    <property type="match status" value="1"/>
</dbReference>
<dbReference type="AlphaFoldDB" id="A0AAV1E2X4"/>
<dbReference type="Proteomes" id="UP001161247">
    <property type="component" value="Chromosome 8"/>
</dbReference>
<feature type="compositionally biased region" description="Basic and acidic residues" evidence="1">
    <location>
        <begin position="346"/>
        <end position="365"/>
    </location>
</feature>
<protein>
    <submittedName>
        <fullName evidence="2">OLC1v1015348C1</fullName>
    </submittedName>
</protein>
<proteinExistence type="predicted"/>
<feature type="region of interest" description="Disordered" evidence="1">
    <location>
        <begin position="339"/>
        <end position="365"/>
    </location>
</feature>
<feature type="region of interest" description="Disordered" evidence="1">
    <location>
        <begin position="23"/>
        <end position="103"/>
    </location>
</feature>
<keyword evidence="3" id="KW-1185">Reference proteome</keyword>